<organism evidence="1 2">
    <name type="scientific">Achromobacter spanius</name>
    <dbReference type="NCBI Taxonomy" id="217203"/>
    <lineage>
        <taxon>Bacteria</taxon>
        <taxon>Pseudomonadati</taxon>
        <taxon>Pseudomonadota</taxon>
        <taxon>Betaproteobacteria</taxon>
        <taxon>Burkholderiales</taxon>
        <taxon>Alcaligenaceae</taxon>
        <taxon>Achromobacter</taxon>
    </lineage>
</organism>
<dbReference type="EMBL" id="CP023270">
    <property type="protein sequence ID" value="AVJ29147.1"/>
    <property type="molecule type" value="Genomic_DNA"/>
</dbReference>
<reference evidence="1 2" key="1">
    <citation type="submission" date="2017-09" db="EMBL/GenBank/DDBJ databases">
        <title>Genomic, metabolic, and phenotypic characteristics of bacterial isolates from the natural microbiome of the model nematode Caenorhabditis elegans.</title>
        <authorList>
            <person name="Zimmermann J."/>
            <person name="Obeng N."/>
            <person name="Yang W."/>
            <person name="Obeng O."/>
            <person name="Kissoyan K."/>
            <person name="Pees B."/>
            <person name="Dirksen P."/>
            <person name="Hoppner M."/>
            <person name="Franke A."/>
            <person name="Rosenstiel P."/>
            <person name="Leippe M."/>
            <person name="Dierking K."/>
            <person name="Kaleta C."/>
            <person name="Schulenburg H."/>
        </authorList>
    </citation>
    <scope>NUCLEOTIDE SEQUENCE [LARGE SCALE GENOMIC DNA]</scope>
    <source>
        <strain evidence="1 2">MYb73</strain>
    </source>
</reference>
<name>A0A2S0IBK4_9BURK</name>
<dbReference type="AlphaFoldDB" id="A0A2S0IBK4"/>
<evidence type="ECO:0000313" key="2">
    <source>
        <dbReference type="Proteomes" id="UP000239477"/>
    </source>
</evidence>
<dbReference type="Proteomes" id="UP000239477">
    <property type="component" value="Chromosome"/>
</dbReference>
<accession>A0A2S0IBK4</accession>
<gene>
    <name evidence="1" type="ORF">CLM73_19650</name>
</gene>
<evidence type="ECO:0000313" key="1">
    <source>
        <dbReference type="EMBL" id="AVJ29147.1"/>
    </source>
</evidence>
<sequence length="85" mass="9874">MSSLNLCRMNRWPRMSLCRRYSYSPSTRKVFPTIFRATYEENGTWPKDGFEVPASVAEAYIQSESRHEQEIVETGSDSFEIVGMQ</sequence>
<protein>
    <submittedName>
        <fullName evidence="1">Uncharacterized protein</fullName>
    </submittedName>
</protein>
<proteinExistence type="predicted"/>
<keyword evidence="2" id="KW-1185">Reference proteome</keyword>